<dbReference type="EMBL" id="FNUK01000005">
    <property type="protein sequence ID" value="SEF61070.1"/>
    <property type="molecule type" value="Genomic_DNA"/>
</dbReference>
<proteinExistence type="predicted"/>
<keyword evidence="3" id="KW-1185">Reference proteome</keyword>
<dbReference type="Pfam" id="PF26226">
    <property type="entry name" value="DUF8052"/>
    <property type="match status" value="1"/>
</dbReference>
<evidence type="ECO:0000313" key="3">
    <source>
        <dbReference type="Proteomes" id="UP000242850"/>
    </source>
</evidence>
<dbReference type="InterPro" id="IPR058365">
    <property type="entry name" value="DUF8052"/>
</dbReference>
<dbReference type="AlphaFoldDB" id="A0A1H5TE71"/>
<organism evidence="2 3">
    <name type="scientific">Caloramator fervidus</name>
    <dbReference type="NCBI Taxonomy" id="29344"/>
    <lineage>
        <taxon>Bacteria</taxon>
        <taxon>Bacillati</taxon>
        <taxon>Bacillota</taxon>
        <taxon>Clostridia</taxon>
        <taxon>Eubacteriales</taxon>
        <taxon>Clostridiaceae</taxon>
        <taxon>Caloramator</taxon>
    </lineage>
</organism>
<reference evidence="3" key="1">
    <citation type="submission" date="2016-10" db="EMBL/GenBank/DDBJ databases">
        <authorList>
            <person name="Varghese N."/>
            <person name="Submissions S."/>
        </authorList>
    </citation>
    <scope>NUCLEOTIDE SEQUENCE [LARGE SCALE GENOMIC DNA]</scope>
    <source>
        <strain evidence="3">DSM 5463</strain>
    </source>
</reference>
<protein>
    <recommendedName>
        <fullName evidence="1">DUF8052 domain-containing protein</fullName>
    </recommendedName>
</protein>
<dbReference type="Proteomes" id="UP000242850">
    <property type="component" value="Unassembled WGS sequence"/>
</dbReference>
<evidence type="ECO:0000259" key="1">
    <source>
        <dbReference type="Pfam" id="PF26226"/>
    </source>
</evidence>
<name>A0A1H5TE71_9CLOT</name>
<evidence type="ECO:0000313" key="2">
    <source>
        <dbReference type="EMBL" id="SEF61070.1"/>
    </source>
</evidence>
<accession>A0A1H5TE71</accession>
<dbReference type="RefSeq" id="WP_103895619.1">
    <property type="nucleotide sequence ID" value="NZ_FNUK01000005.1"/>
</dbReference>
<dbReference type="OrthoDB" id="2836917at2"/>
<gene>
    <name evidence="2" type="ORF">SAMN05660865_00617</name>
</gene>
<feature type="domain" description="DUF8052" evidence="1">
    <location>
        <begin position="5"/>
        <end position="161"/>
    </location>
</feature>
<sequence length="163" mass="19499">MKDNIVGLLEDKLKKNFDIYYNFEYRGKKYDLFAKSHVKNIRTFLTKKDIIDCYENSEYIFVKKVCFLDINKVKSFVDELININKDFVKPNSNHMSTFITGFLIAENLTNDVKKFIKDFKYKKIYKFYLHGWSEVRIILVDLSCKEIIYSKNSKMLKRVLEAP</sequence>